<dbReference type="Proteomes" id="UP000287651">
    <property type="component" value="Unassembled WGS sequence"/>
</dbReference>
<accession>A0A427AQC9</accession>
<evidence type="ECO:0000256" key="1">
    <source>
        <dbReference type="SAM" id="MobiDB-lite"/>
    </source>
</evidence>
<comment type="caution">
    <text evidence="2">The sequence shown here is derived from an EMBL/GenBank/DDBJ whole genome shotgun (WGS) entry which is preliminary data.</text>
</comment>
<name>A0A427AQC9_ENSVE</name>
<dbReference type="EMBL" id="AMZH03001688">
    <property type="protein sequence ID" value="RRT78403.1"/>
    <property type="molecule type" value="Genomic_DNA"/>
</dbReference>
<dbReference type="PANTHER" id="PTHR35117:SF1">
    <property type="entry name" value="MYOSIN-M HEAVY PROTEIN"/>
    <property type="match status" value="1"/>
</dbReference>
<proteinExistence type="predicted"/>
<dbReference type="AlphaFoldDB" id="A0A427AQC9"/>
<sequence>MGLDEMLDEYISLKEQRVALDEERRRVEMALQGMQEVLRVYHSAGPAHLPPQPLLPSQFVAVPLTPILPALYSGTSGSPAGKGLFNQPSDCQIDSSPRTPPQALQSQAHDSDSPLDITPLQITDGGNSKQQIVPFNCSIFASETIIVSPIKHAGCCAVERSYHISSPYNLNSKSKRGHIKGKLDFDNPDIETSSEEPVSVDSLTPSTEQEMSGNFELDLPDLDILNGDFSFSELLADINLDSDGHPSFAHSVLSNASHEDDAGNGCSKSDQFDWSSVMPIEVVSDNDANVQGYGQFTHWQLLAAALFPGYGQSNRHSLPIYLSESPEKWFPPLF</sequence>
<feature type="region of interest" description="Disordered" evidence="1">
    <location>
        <begin position="177"/>
        <end position="210"/>
    </location>
</feature>
<reference evidence="2 3" key="1">
    <citation type="journal article" date="2014" name="Agronomy (Basel)">
        <title>A Draft Genome Sequence for Ensete ventricosum, the Drought-Tolerant Tree Against Hunger.</title>
        <authorList>
            <person name="Harrison J."/>
            <person name="Moore K.A."/>
            <person name="Paszkiewicz K."/>
            <person name="Jones T."/>
            <person name="Grant M."/>
            <person name="Ambacheew D."/>
            <person name="Muzemil S."/>
            <person name="Studholme D.J."/>
        </authorList>
    </citation>
    <scope>NUCLEOTIDE SEQUENCE [LARGE SCALE GENOMIC DNA]</scope>
</reference>
<feature type="compositionally biased region" description="Polar residues" evidence="1">
    <location>
        <begin position="86"/>
        <end position="108"/>
    </location>
</feature>
<gene>
    <name evidence="2" type="ORF">B296_00017749</name>
</gene>
<protein>
    <submittedName>
        <fullName evidence="2">Uncharacterized protein</fullName>
    </submittedName>
</protein>
<dbReference type="PANTHER" id="PTHR35117">
    <property type="entry name" value="MYOSIN-M HEAVY PROTEIN"/>
    <property type="match status" value="1"/>
</dbReference>
<feature type="region of interest" description="Disordered" evidence="1">
    <location>
        <begin position="83"/>
        <end position="123"/>
    </location>
</feature>
<evidence type="ECO:0000313" key="3">
    <source>
        <dbReference type="Proteomes" id="UP000287651"/>
    </source>
</evidence>
<organism evidence="2 3">
    <name type="scientific">Ensete ventricosum</name>
    <name type="common">Abyssinian banana</name>
    <name type="synonym">Musa ensete</name>
    <dbReference type="NCBI Taxonomy" id="4639"/>
    <lineage>
        <taxon>Eukaryota</taxon>
        <taxon>Viridiplantae</taxon>
        <taxon>Streptophyta</taxon>
        <taxon>Embryophyta</taxon>
        <taxon>Tracheophyta</taxon>
        <taxon>Spermatophyta</taxon>
        <taxon>Magnoliopsida</taxon>
        <taxon>Liliopsida</taxon>
        <taxon>Zingiberales</taxon>
        <taxon>Musaceae</taxon>
        <taxon>Ensete</taxon>
    </lineage>
</organism>
<evidence type="ECO:0000313" key="2">
    <source>
        <dbReference type="EMBL" id="RRT78403.1"/>
    </source>
</evidence>
<feature type="compositionally biased region" description="Polar residues" evidence="1">
    <location>
        <begin position="201"/>
        <end position="210"/>
    </location>
</feature>